<name>A0A438DLS4_VITVI</name>
<evidence type="ECO:0000313" key="2">
    <source>
        <dbReference type="Proteomes" id="UP000288805"/>
    </source>
</evidence>
<reference evidence="1 2" key="1">
    <citation type="journal article" date="2018" name="PLoS Genet.">
        <title>Population sequencing reveals clonal diversity and ancestral inbreeding in the grapevine cultivar Chardonnay.</title>
        <authorList>
            <person name="Roach M.J."/>
            <person name="Johnson D.L."/>
            <person name="Bohlmann J."/>
            <person name="van Vuuren H.J."/>
            <person name="Jones S.J."/>
            <person name="Pretorius I.S."/>
            <person name="Schmidt S.A."/>
            <person name="Borneman A.R."/>
        </authorList>
    </citation>
    <scope>NUCLEOTIDE SEQUENCE [LARGE SCALE GENOMIC DNA]</scope>
    <source>
        <strain evidence="2">cv. Chardonnay</strain>
        <tissue evidence="1">Leaf</tissue>
    </source>
</reference>
<proteinExistence type="predicted"/>
<organism evidence="1 2">
    <name type="scientific">Vitis vinifera</name>
    <name type="common">Grape</name>
    <dbReference type="NCBI Taxonomy" id="29760"/>
    <lineage>
        <taxon>Eukaryota</taxon>
        <taxon>Viridiplantae</taxon>
        <taxon>Streptophyta</taxon>
        <taxon>Embryophyta</taxon>
        <taxon>Tracheophyta</taxon>
        <taxon>Spermatophyta</taxon>
        <taxon>Magnoliopsida</taxon>
        <taxon>eudicotyledons</taxon>
        <taxon>Gunneridae</taxon>
        <taxon>Pentapetalae</taxon>
        <taxon>rosids</taxon>
        <taxon>Vitales</taxon>
        <taxon>Vitaceae</taxon>
        <taxon>Viteae</taxon>
        <taxon>Vitis</taxon>
    </lineage>
</organism>
<sequence length="125" mass="14219">MDFEISISYILSYHPSRNGLISSWETTICTLHRFDKSITTVYIEFSHSAADARLHKFIVCAGMYIGKFACVKLVFIVCLLCFCRSLDCCVYPLPEGVMQRDILLSIGWDDVLGDYPFQTATRSDI</sequence>
<gene>
    <name evidence="1" type="ORF">CK203_083811</name>
</gene>
<protein>
    <submittedName>
        <fullName evidence="1">Uncharacterized protein</fullName>
    </submittedName>
</protein>
<dbReference type="AlphaFoldDB" id="A0A438DLS4"/>
<dbReference type="Proteomes" id="UP000288805">
    <property type="component" value="Unassembled WGS sequence"/>
</dbReference>
<evidence type="ECO:0000313" key="1">
    <source>
        <dbReference type="EMBL" id="RVW36393.1"/>
    </source>
</evidence>
<dbReference type="EMBL" id="QGNW01001572">
    <property type="protein sequence ID" value="RVW36393.1"/>
    <property type="molecule type" value="Genomic_DNA"/>
</dbReference>
<accession>A0A438DLS4</accession>
<comment type="caution">
    <text evidence="1">The sequence shown here is derived from an EMBL/GenBank/DDBJ whole genome shotgun (WGS) entry which is preliminary data.</text>
</comment>